<dbReference type="CDD" id="cd00303">
    <property type="entry name" value="retropepsin_like"/>
    <property type="match status" value="1"/>
</dbReference>
<dbReference type="GO" id="GO:0031222">
    <property type="term" value="P:arabinan catabolic process"/>
    <property type="evidence" value="ECO:0000318"/>
    <property type="project" value="GO_Central"/>
</dbReference>
<comment type="caution">
    <text evidence="2">The sequence shown here is derived from an EMBL/GenBank/DDBJ whole genome shotgun (WGS) entry which is preliminary data.</text>
</comment>
<dbReference type="InterPro" id="IPR043502">
    <property type="entry name" value="DNA/RNA_pol_sf"/>
</dbReference>
<sequence>MEVEKWEDESEETKELMVDPAEFLTMIGQKLETDENRSILPHVSVRTMNGIHDFRTIRVTASVKEKVVHLLIDTESTHYFLDLNTARRFGCMLTTISPFEMFVADGKKLQSNYFYRKLAWKMQGMTFDSDMLMLPIGGCKMVLGIQWLISLGDIMWNFKKLKMEFSIKGHKISLRGIQSTKTKIIQLNNIEKLLAQPSELCMISLGVMVDETTVSLCSMEISKNADEEADLQVVLQNYKDLFEVHTELPPRLHDHKILLKDGTRYPTIQKDEIEKIVNEMLNSGVISSNTSPYSSPFVMLTPYEVVYGQKPSPLLPYMAFDSHIDAVDRSLQSKEATIRVLKANLSKAQSRMKTIVDGRRTDKNYSIEDWVVGKVAYILGLPATSKIHPTFHISWLKKKLGSNTASVILPVVQTESGPVLRVPEAILDIRLAPKNGQAIAQALIKWMNATDEDSTWEDLEFVRADHVSYTWSEQLLRLLGSVKARKGTFSNGTIEAATQLPQVILTTSAFDKISGIVLLSHEHILSHESLENRPLLTFSLKQLLLCPHIGNFLATMNNNVPSAILAEDETQLSRIRLKTNLKMERKLRQSQPSELTSLFPNQCVILSKSCIPSEAAFRISALYQDLADSYEPPFKSCVEQGKASSVMCAYNLVNGIPNCANFDLSTTIARGQWGLPRLHRDCDAVATMCFNEGYAKESEDAVAATLKAGMDVNCGSHFKKYGKSALEKQKVVQESDID</sequence>
<dbReference type="Proteomes" id="UP000222542">
    <property type="component" value="Unassembled WGS sequence"/>
</dbReference>
<dbReference type="InterPro" id="IPR044993">
    <property type="entry name" value="BXL"/>
</dbReference>
<dbReference type="InterPro" id="IPR036962">
    <property type="entry name" value="Glyco_hydro_3_N_sf"/>
</dbReference>
<protein>
    <submittedName>
        <fullName evidence="2">Uncharacterized protein</fullName>
    </submittedName>
</protein>
<organism evidence="2 3">
    <name type="scientific">Capsicum annuum</name>
    <name type="common">Capsicum pepper</name>
    <dbReference type="NCBI Taxonomy" id="4072"/>
    <lineage>
        <taxon>Eukaryota</taxon>
        <taxon>Viridiplantae</taxon>
        <taxon>Streptophyta</taxon>
        <taxon>Embryophyta</taxon>
        <taxon>Tracheophyta</taxon>
        <taxon>Spermatophyta</taxon>
        <taxon>Magnoliopsida</taxon>
        <taxon>eudicotyledons</taxon>
        <taxon>Gunneridae</taxon>
        <taxon>Pentapetalae</taxon>
        <taxon>asterids</taxon>
        <taxon>lamiids</taxon>
        <taxon>Solanales</taxon>
        <taxon>Solanaceae</taxon>
        <taxon>Solanoideae</taxon>
        <taxon>Capsiceae</taxon>
        <taxon>Capsicum</taxon>
    </lineage>
</organism>
<dbReference type="PANTHER" id="PTHR42721:SF8">
    <property type="entry name" value="BETA-D-XYLOSIDASE 1"/>
    <property type="match status" value="1"/>
</dbReference>
<dbReference type="PANTHER" id="PTHR42721">
    <property type="entry name" value="SUGAR HYDROLASE-RELATED"/>
    <property type="match status" value="1"/>
</dbReference>
<dbReference type="Pfam" id="PF08284">
    <property type="entry name" value="RVP_2"/>
    <property type="match status" value="1"/>
</dbReference>
<dbReference type="InterPro" id="IPR021109">
    <property type="entry name" value="Peptidase_aspartic_dom_sf"/>
</dbReference>
<dbReference type="SUPFAM" id="SSF51445">
    <property type="entry name" value="(Trans)glycosidases"/>
    <property type="match status" value="1"/>
</dbReference>
<dbReference type="GO" id="GO:0046556">
    <property type="term" value="F:alpha-L-arabinofuranosidase activity"/>
    <property type="evidence" value="ECO:0000318"/>
    <property type="project" value="GO_Central"/>
</dbReference>
<reference evidence="2 3" key="1">
    <citation type="journal article" date="2014" name="Nat. Genet.">
        <title>Genome sequence of the hot pepper provides insights into the evolution of pungency in Capsicum species.</title>
        <authorList>
            <person name="Kim S."/>
            <person name="Park M."/>
            <person name="Yeom S.I."/>
            <person name="Kim Y.M."/>
            <person name="Lee J.M."/>
            <person name="Lee H.A."/>
            <person name="Seo E."/>
            <person name="Choi J."/>
            <person name="Cheong K."/>
            <person name="Kim K.T."/>
            <person name="Jung K."/>
            <person name="Lee G.W."/>
            <person name="Oh S.K."/>
            <person name="Bae C."/>
            <person name="Kim S.B."/>
            <person name="Lee H.Y."/>
            <person name="Kim S.Y."/>
            <person name="Kim M.S."/>
            <person name="Kang B.C."/>
            <person name="Jo Y.D."/>
            <person name="Yang H.B."/>
            <person name="Jeong H.J."/>
            <person name="Kang W.H."/>
            <person name="Kwon J.K."/>
            <person name="Shin C."/>
            <person name="Lim J.Y."/>
            <person name="Park J.H."/>
            <person name="Huh J.H."/>
            <person name="Kim J.S."/>
            <person name="Kim B.D."/>
            <person name="Cohen O."/>
            <person name="Paran I."/>
            <person name="Suh M.C."/>
            <person name="Lee S.B."/>
            <person name="Kim Y.K."/>
            <person name="Shin Y."/>
            <person name="Noh S.J."/>
            <person name="Park J."/>
            <person name="Seo Y.S."/>
            <person name="Kwon S.Y."/>
            <person name="Kim H.A."/>
            <person name="Park J.M."/>
            <person name="Kim H.J."/>
            <person name="Choi S.B."/>
            <person name="Bosland P.W."/>
            <person name="Reeves G."/>
            <person name="Jo S.H."/>
            <person name="Lee B.W."/>
            <person name="Cho H.T."/>
            <person name="Choi H.S."/>
            <person name="Lee M.S."/>
            <person name="Yu Y."/>
            <person name="Do Choi Y."/>
            <person name="Park B.S."/>
            <person name="van Deynze A."/>
            <person name="Ashrafi H."/>
            <person name="Hill T."/>
            <person name="Kim W.T."/>
            <person name="Pai H.S."/>
            <person name="Ahn H.K."/>
            <person name="Yeam I."/>
            <person name="Giovannoni J.J."/>
            <person name="Rose J.K."/>
            <person name="Sorensen I."/>
            <person name="Lee S.J."/>
            <person name="Kim R.W."/>
            <person name="Choi I.Y."/>
            <person name="Choi B.S."/>
            <person name="Lim J.S."/>
            <person name="Lee Y.H."/>
            <person name="Choi D."/>
        </authorList>
    </citation>
    <scope>NUCLEOTIDE SEQUENCE [LARGE SCALE GENOMIC DNA]</scope>
    <source>
        <strain evidence="3">cv. CM334</strain>
    </source>
</reference>
<dbReference type="Gene3D" id="3.10.10.10">
    <property type="entry name" value="HIV Type 1 Reverse Transcriptase, subunit A, domain 1"/>
    <property type="match status" value="1"/>
</dbReference>
<keyword evidence="3" id="KW-1185">Reference proteome</keyword>
<keyword evidence="1" id="KW-0378">Hydrolase</keyword>
<dbReference type="AlphaFoldDB" id="A0A2G2ZQF2"/>
<dbReference type="InterPro" id="IPR017853">
    <property type="entry name" value="GH"/>
</dbReference>
<gene>
    <name evidence="2" type="ORF">T459_12628</name>
</gene>
<evidence type="ECO:0000313" key="2">
    <source>
        <dbReference type="EMBL" id="PHT84185.1"/>
    </source>
</evidence>
<dbReference type="EMBL" id="AYRZ02000004">
    <property type="protein sequence ID" value="PHT84185.1"/>
    <property type="molecule type" value="Genomic_DNA"/>
</dbReference>
<dbReference type="Gene3D" id="2.40.70.10">
    <property type="entry name" value="Acid Proteases"/>
    <property type="match status" value="1"/>
</dbReference>
<dbReference type="Gene3D" id="3.20.20.300">
    <property type="entry name" value="Glycoside hydrolase, family 3, N-terminal domain"/>
    <property type="match status" value="1"/>
</dbReference>
<dbReference type="InterPro" id="IPR016197">
    <property type="entry name" value="Chromo-like_dom_sf"/>
</dbReference>
<accession>A0A2G2ZQF2</accession>
<reference evidence="2 3" key="2">
    <citation type="journal article" date="2017" name="Genome Biol.">
        <title>New reference genome sequences of hot pepper reveal the massive evolution of plant disease-resistance genes by retroduplication.</title>
        <authorList>
            <person name="Kim S."/>
            <person name="Park J."/>
            <person name="Yeom S.I."/>
            <person name="Kim Y.M."/>
            <person name="Seo E."/>
            <person name="Kim K.T."/>
            <person name="Kim M.S."/>
            <person name="Lee J.M."/>
            <person name="Cheong K."/>
            <person name="Shin H.S."/>
            <person name="Kim S.B."/>
            <person name="Han K."/>
            <person name="Lee J."/>
            <person name="Park M."/>
            <person name="Lee H.A."/>
            <person name="Lee H.Y."/>
            <person name="Lee Y."/>
            <person name="Oh S."/>
            <person name="Lee J.H."/>
            <person name="Choi E."/>
            <person name="Choi E."/>
            <person name="Lee S.E."/>
            <person name="Jeon J."/>
            <person name="Kim H."/>
            <person name="Choi G."/>
            <person name="Song H."/>
            <person name="Lee J."/>
            <person name="Lee S.C."/>
            <person name="Kwon J.K."/>
            <person name="Lee H.Y."/>
            <person name="Koo N."/>
            <person name="Hong Y."/>
            <person name="Kim R.W."/>
            <person name="Kang W.H."/>
            <person name="Huh J.H."/>
            <person name="Kang B.C."/>
            <person name="Yang T.J."/>
            <person name="Lee Y.H."/>
            <person name="Bennetzen J.L."/>
            <person name="Choi D."/>
        </authorList>
    </citation>
    <scope>NUCLEOTIDE SEQUENCE [LARGE SCALE GENOMIC DNA]</scope>
    <source>
        <strain evidence="3">cv. CM334</strain>
    </source>
</reference>
<evidence type="ECO:0000256" key="1">
    <source>
        <dbReference type="ARBA" id="ARBA00022801"/>
    </source>
</evidence>
<dbReference type="SUPFAM" id="SSF56672">
    <property type="entry name" value="DNA/RNA polymerases"/>
    <property type="match status" value="1"/>
</dbReference>
<dbReference type="GO" id="GO:0045493">
    <property type="term" value="P:xylan catabolic process"/>
    <property type="evidence" value="ECO:0000318"/>
    <property type="project" value="GO_Central"/>
</dbReference>
<evidence type="ECO:0000313" key="3">
    <source>
        <dbReference type="Proteomes" id="UP000222542"/>
    </source>
</evidence>
<dbReference type="Gramene" id="PHT84185">
    <property type="protein sequence ID" value="PHT84185"/>
    <property type="gene ID" value="T459_12628"/>
</dbReference>
<name>A0A2G2ZQF2_CAPAN</name>
<dbReference type="SUPFAM" id="SSF54160">
    <property type="entry name" value="Chromo domain-like"/>
    <property type="match status" value="1"/>
</dbReference>
<dbReference type="GO" id="GO:0009044">
    <property type="term" value="F:xylan 1,4-beta-xylosidase activity"/>
    <property type="evidence" value="ECO:0000318"/>
    <property type="project" value="GO_Central"/>
</dbReference>
<proteinExistence type="predicted"/>